<dbReference type="InterPro" id="IPR022002">
    <property type="entry name" value="ChsH2_Znr"/>
</dbReference>
<dbReference type="KEGG" id="vap:Vapar_5775"/>
<dbReference type="eggNOG" id="COG1545">
    <property type="taxonomic scope" value="Bacteria"/>
</dbReference>
<dbReference type="InterPro" id="IPR052513">
    <property type="entry name" value="Thioester_dehydratase-like"/>
</dbReference>
<reference evidence="3" key="1">
    <citation type="submission" date="2009-06" db="EMBL/GenBank/DDBJ databases">
        <title>Complete sequence of chromosome 2 of Variovorax paradoxus S110.</title>
        <authorList>
            <consortium name="US DOE Joint Genome Institute"/>
            <person name="Lucas S."/>
            <person name="Copeland A."/>
            <person name="Lapidus A."/>
            <person name="Glavina del Rio T."/>
            <person name="Tice H."/>
            <person name="Bruce D."/>
            <person name="Goodwin L."/>
            <person name="Pitluck S."/>
            <person name="Chertkov O."/>
            <person name="Brettin T."/>
            <person name="Detter J.C."/>
            <person name="Han C."/>
            <person name="Larimer F."/>
            <person name="Land M."/>
            <person name="Hauser L."/>
            <person name="Kyrpides N."/>
            <person name="Ovchinnikova G."/>
            <person name="Orwin P."/>
            <person name="Leadbetter J.R."/>
            <person name="Spain J.C."/>
            <person name="Han J.I."/>
        </authorList>
    </citation>
    <scope>NUCLEOTIDE SEQUENCE</scope>
    <source>
        <strain evidence="3">S110</strain>
    </source>
</reference>
<dbReference type="Pfam" id="PF01796">
    <property type="entry name" value="OB_ChsH2_C"/>
    <property type="match status" value="1"/>
</dbReference>
<proteinExistence type="predicted"/>
<dbReference type="InterPro" id="IPR002878">
    <property type="entry name" value="ChsH2_C"/>
</dbReference>
<feature type="domain" description="ChsH2 C-terminal OB-fold" evidence="1">
    <location>
        <begin position="50"/>
        <end position="111"/>
    </location>
</feature>
<dbReference type="Pfam" id="PF12172">
    <property type="entry name" value="zf-ChsH2"/>
    <property type="match status" value="1"/>
</dbReference>
<dbReference type="STRING" id="543728.Vapar_5775"/>
<dbReference type="AlphaFoldDB" id="C5D020"/>
<organism evidence="3">
    <name type="scientific">Variovorax paradoxus (strain S110)</name>
    <dbReference type="NCBI Taxonomy" id="543728"/>
    <lineage>
        <taxon>Bacteria</taxon>
        <taxon>Pseudomonadati</taxon>
        <taxon>Pseudomonadota</taxon>
        <taxon>Betaproteobacteria</taxon>
        <taxon>Burkholderiales</taxon>
        <taxon>Comamonadaceae</taxon>
        <taxon>Variovorax</taxon>
    </lineage>
</organism>
<feature type="domain" description="ChsH2 rubredoxin-like zinc ribbon" evidence="2">
    <location>
        <begin position="16"/>
        <end position="49"/>
    </location>
</feature>
<dbReference type="InterPro" id="IPR012340">
    <property type="entry name" value="NA-bd_OB-fold"/>
</dbReference>
<evidence type="ECO:0000313" key="3">
    <source>
        <dbReference type="EMBL" id="ACS22364.1"/>
    </source>
</evidence>
<name>C5D020_VARPS</name>
<dbReference type="PANTHER" id="PTHR34075">
    <property type="entry name" value="BLR3430 PROTEIN"/>
    <property type="match status" value="1"/>
</dbReference>
<protein>
    <recommendedName>
        <fullName evidence="4">DNA-binding protein</fullName>
    </recommendedName>
</protein>
<dbReference type="HOGENOM" id="CLU_119412_1_2_4"/>
<evidence type="ECO:0000259" key="2">
    <source>
        <dbReference type="Pfam" id="PF12172"/>
    </source>
</evidence>
<dbReference type="Gene3D" id="6.10.30.10">
    <property type="match status" value="1"/>
</dbReference>
<gene>
    <name evidence="3" type="ordered locus">Vapar_5775</name>
</gene>
<sequence length="129" mass="14171">MNDHRLGVQAFHQRELDAGRFLLQRCGDCGRHVYYPRESCPHCGGTALEWKAPGGLGTVHAVTTVRRKPADGGDLNVSLVDLDEGVRLMSRIENLAPEAVRIGQRVRARVQVKDGRGLVLFDAVEGATR</sequence>
<dbReference type="SUPFAM" id="SSF50249">
    <property type="entry name" value="Nucleic acid-binding proteins"/>
    <property type="match status" value="1"/>
</dbReference>
<evidence type="ECO:0000259" key="1">
    <source>
        <dbReference type="Pfam" id="PF01796"/>
    </source>
</evidence>
<dbReference type="PANTHER" id="PTHR34075:SF5">
    <property type="entry name" value="BLR3430 PROTEIN"/>
    <property type="match status" value="1"/>
</dbReference>
<evidence type="ECO:0008006" key="4">
    <source>
        <dbReference type="Google" id="ProtNLM"/>
    </source>
</evidence>
<dbReference type="EMBL" id="CP001636">
    <property type="protein sequence ID" value="ACS22364.1"/>
    <property type="molecule type" value="Genomic_DNA"/>
</dbReference>
<dbReference type="OrthoDB" id="5514845at2"/>
<accession>C5D020</accession>